<dbReference type="EMBL" id="VCKZ01000080">
    <property type="protein sequence ID" value="TMR39772.1"/>
    <property type="molecule type" value="Genomic_DNA"/>
</dbReference>
<keyword evidence="4" id="KW-1185">Reference proteome</keyword>
<keyword evidence="2" id="KW-0472">Membrane</keyword>
<reference evidence="3 4" key="1">
    <citation type="submission" date="2019-05" db="EMBL/GenBank/DDBJ databases">
        <title>Draft genome sequence of Actinomadura geliboluensis A8036.</title>
        <authorList>
            <person name="Saricaoglu S."/>
            <person name="Isik K."/>
        </authorList>
    </citation>
    <scope>NUCLEOTIDE SEQUENCE [LARGE SCALE GENOMIC DNA]</scope>
    <source>
        <strain evidence="3 4">A8036</strain>
    </source>
</reference>
<feature type="transmembrane region" description="Helical" evidence="2">
    <location>
        <begin position="248"/>
        <end position="271"/>
    </location>
</feature>
<name>A0A5S4H4A0_9ACTN</name>
<organism evidence="3 4">
    <name type="scientific">Actinomadura geliboluensis</name>
    <dbReference type="NCBI Taxonomy" id="882440"/>
    <lineage>
        <taxon>Bacteria</taxon>
        <taxon>Bacillati</taxon>
        <taxon>Actinomycetota</taxon>
        <taxon>Actinomycetes</taxon>
        <taxon>Streptosporangiales</taxon>
        <taxon>Thermomonosporaceae</taxon>
        <taxon>Actinomadura</taxon>
    </lineage>
</organism>
<dbReference type="Proteomes" id="UP000305238">
    <property type="component" value="Unassembled WGS sequence"/>
</dbReference>
<evidence type="ECO:0000313" key="3">
    <source>
        <dbReference type="EMBL" id="TMR39772.1"/>
    </source>
</evidence>
<dbReference type="AlphaFoldDB" id="A0A5S4H4A0"/>
<accession>A0A5S4H4A0</accession>
<evidence type="ECO:0000256" key="1">
    <source>
        <dbReference type="SAM" id="MobiDB-lite"/>
    </source>
</evidence>
<evidence type="ECO:0000256" key="2">
    <source>
        <dbReference type="SAM" id="Phobius"/>
    </source>
</evidence>
<feature type="transmembrane region" description="Helical" evidence="2">
    <location>
        <begin position="175"/>
        <end position="198"/>
    </location>
</feature>
<keyword evidence="2" id="KW-0812">Transmembrane</keyword>
<feature type="transmembrane region" description="Helical" evidence="2">
    <location>
        <begin position="38"/>
        <end position="56"/>
    </location>
</feature>
<comment type="caution">
    <text evidence="3">The sequence shown here is derived from an EMBL/GenBank/DDBJ whole genome shotgun (WGS) entry which is preliminary data.</text>
</comment>
<protein>
    <submittedName>
        <fullName evidence="3">Uncharacterized protein</fullName>
    </submittedName>
</protein>
<feature type="transmembrane region" description="Helical" evidence="2">
    <location>
        <begin position="210"/>
        <end position="228"/>
    </location>
</feature>
<feature type="transmembrane region" description="Helical" evidence="2">
    <location>
        <begin position="291"/>
        <end position="310"/>
    </location>
</feature>
<evidence type="ECO:0000313" key="4">
    <source>
        <dbReference type="Proteomes" id="UP000305238"/>
    </source>
</evidence>
<keyword evidence="2" id="KW-1133">Transmembrane helix</keyword>
<sequence length="330" mass="34657">MPQDQSHTLPTPRPEKAAPVTTGTSLFVTGHFPRRRTLIILLSAGAGFLLTVIWSAEFVDQTIGDNVAGTLLGHDAKGTPIAGIAAGIAFAFASGLAGSFTACNVAAFSTVAPLLGGTGGRWDRLAGTLRPLGWIALGMVTVSAGYGAIVGLAGTGMPQFSTAESTPGSLSARSVQSMVVFGAIGLAMIYMGAAALGVVRDPFARVARRFPNAPLVFMGALIGGFLIGRPYPLFRQLFRDAAESHNPLYGAAAFVLQSVGNIVIMAVLFLLLAHLAGRRLSRWLAADPRRVAVLTASSLIVAGVFSLLYWDVRLLARREIIPWYPVAPWS</sequence>
<gene>
    <name evidence="3" type="ORF">ETD96_13680</name>
</gene>
<proteinExistence type="predicted"/>
<feature type="region of interest" description="Disordered" evidence="1">
    <location>
        <begin position="1"/>
        <end position="20"/>
    </location>
</feature>
<feature type="transmembrane region" description="Helical" evidence="2">
    <location>
        <begin position="81"/>
        <end position="111"/>
    </location>
</feature>
<dbReference type="OrthoDB" id="2604909at2"/>
<feature type="transmembrane region" description="Helical" evidence="2">
    <location>
        <begin position="132"/>
        <end position="155"/>
    </location>
</feature>